<dbReference type="Pfam" id="PF01943">
    <property type="entry name" value="Polysacc_synt"/>
    <property type="match status" value="1"/>
</dbReference>
<feature type="transmembrane region" description="Helical" evidence="6">
    <location>
        <begin position="42"/>
        <end position="60"/>
    </location>
</feature>
<evidence type="ECO:0000256" key="3">
    <source>
        <dbReference type="ARBA" id="ARBA00022692"/>
    </source>
</evidence>
<keyword evidence="3 6" id="KW-0812">Transmembrane</keyword>
<sequence>MDAKVLTFRNNFSWTFFSGVFYAFSQWYIISIIAKLTDAETVGLYSLALAITAPIFLFLSMNLKSIIATDIQGETSFSKYFIFRFVTSSMALGISTLLLFILPFENYYKIVIFLVAGVKWVETLSDVCHGKFQQKENMRYVAISKCYRALFSIIVFTVVLWFTDSLILSLLFQLVSWLLVVLFYDFLKIKKDYSLSITKPSLNFFTFKKLMIYAIPLGIAMTLDSLHANLPRYFISFFNGEEALGIYAGISYIMIAGQTFIVSLSQVTIPRLAKYYITDLNAYKKLIGKMLFLAFLLGVIGLVVAILFGNTILSLLYSEEYIGYKNILILIMVTSIFWYMSGFLNAALIATRRFKIQIPIYLSSTLITLVLSILLIPLYALSGAVLALLSGHLLRFIFSLFMVNKAIKNNQYIH</sequence>
<reference evidence="7 8" key="1">
    <citation type="submission" date="2024-05" db="EMBL/GenBank/DDBJ databases">
        <title>Genomic Encyclopedia of Type Strains, Phase IV (KMG-IV): sequencing the most valuable type-strain genomes for metagenomic binning, comparative biology and taxonomic classification.</title>
        <authorList>
            <person name="Goeker M."/>
        </authorList>
    </citation>
    <scope>NUCLEOTIDE SEQUENCE [LARGE SCALE GENOMIC DNA]</scope>
    <source>
        <strain evidence="7 8">DSM 25286</strain>
    </source>
</reference>
<evidence type="ECO:0000256" key="2">
    <source>
        <dbReference type="ARBA" id="ARBA00022475"/>
    </source>
</evidence>
<evidence type="ECO:0000313" key="7">
    <source>
        <dbReference type="EMBL" id="MET3112045.1"/>
    </source>
</evidence>
<protein>
    <submittedName>
        <fullName evidence="7">O-antigen/teichoic acid export membrane protein</fullName>
    </submittedName>
</protein>
<dbReference type="InterPro" id="IPR002797">
    <property type="entry name" value="Polysacc_synth"/>
</dbReference>
<feature type="transmembrane region" description="Helical" evidence="6">
    <location>
        <begin position="169"/>
        <end position="189"/>
    </location>
</feature>
<dbReference type="PANTHER" id="PTHR30250">
    <property type="entry name" value="PST FAMILY PREDICTED COLANIC ACID TRANSPORTER"/>
    <property type="match status" value="1"/>
</dbReference>
<name>A0ABV2EDC9_9STAP</name>
<feature type="transmembrane region" description="Helical" evidence="6">
    <location>
        <begin position="385"/>
        <end position="403"/>
    </location>
</feature>
<accession>A0ABV2EDC9</accession>
<comment type="caution">
    <text evidence="7">The sequence shown here is derived from an EMBL/GenBank/DDBJ whole genome shotgun (WGS) entry which is preliminary data.</text>
</comment>
<feature type="transmembrane region" description="Helical" evidence="6">
    <location>
        <begin position="250"/>
        <end position="269"/>
    </location>
</feature>
<dbReference type="PANTHER" id="PTHR30250:SF11">
    <property type="entry name" value="O-ANTIGEN TRANSPORTER-RELATED"/>
    <property type="match status" value="1"/>
</dbReference>
<feature type="transmembrane region" description="Helical" evidence="6">
    <location>
        <begin position="360"/>
        <end position="379"/>
    </location>
</feature>
<evidence type="ECO:0000256" key="1">
    <source>
        <dbReference type="ARBA" id="ARBA00004651"/>
    </source>
</evidence>
<organism evidence="7 8">
    <name type="scientific">Salinicoccus halitifaciens</name>
    <dbReference type="NCBI Taxonomy" id="1073415"/>
    <lineage>
        <taxon>Bacteria</taxon>
        <taxon>Bacillati</taxon>
        <taxon>Bacillota</taxon>
        <taxon>Bacilli</taxon>
        <taxon>Bacillales</taxon>
        <taxon>Staphylococcaceae</taxon>
        <taxon>Salinicoccus</taxon>
    </lineage>
</organism>
<proteinExistence type="predicted"/>
<evidence type="ECO:0000256" key="6">
    <source>
        <dbReference type="SAM" id="Phobius"/>
    </source>
</evidence>
<dbReference type="RefSeq" id="WP_230822528.1">
    <property type="nucleotide sequence ID" value="NZ_JAJNCU010000008.1"/>
</dbReference>
<keyword evidence="5 6" id="KW-0472">Membrane</keyword>
<comment type="subcellular location">
    <subcellularLocation>
        <location evidence="1">Cell membrane</location>
        <topology evidence="1">Multi-pass membrane protein</topology>
    </subcellularLocation>
</comment>
<feature type="transmembrane region" description="Helical" evidence="6">
    <location>
        <begin position="290"/>
        <end position="315"/>
    </location>
</feature>
<dbReference type="Proteomes" id="UP001549019">
    <property type="component" value="Unassembled WGS sequence"/>
</dbReference>
<evidence type="ECO:0000256" key="5">
    <source>
        <dbReference type="ARBA" id="ARBA00023136"/>
    </source>
</evidence>
<keyword evidence="8" id="KW-1185">Reference proteome</keyword>
<gene>
    <name evidence="7" type="ORF">ABHD89_002471</name>
</gene>
<evidence type="ECO:0000313" key="8">
    <source>
        <dbReference type="Proteomes" id="UP001549019"/>
    </source>
</evidence>
<feature type="transmembrane region" description="Helical" evidence="6">
    <location>
        <begin position="327"/>
        <end position="348"/>
    </location>
</feature>
<feature type="transmembrane region" description="Helical" evidence="6">
    <location>
        <begin position="81"/>
        <end position="101"/>
    </location>
</feature>
<feature type="transmembrane region" description="Helical" evidence="6">
    <location>
        <begin position="12"/>
        <end position="30"/>
    </location>
</feature>
<feature type="transmembrane region" description="Helical" evidence="6">
    <location>
        <begin position="146"/>
        <end position="163"/>
    </location>
</feature>
<dbReference type="InterPro" id="IPR050833">
    <property type="entry name" value="Poly_Biosynth_Transport"/>
</dbReference>
<evidence type="ECO:0000256" key="4">
    <source>
        <dbReference type="ARBA" id="ARBA00022989"/>
    </source>
</evidence>
<keyword evidence="4 6" id="KW-1133">Transmembrane helix</keyword>
<keyword evidence="2" id="KW-1003">Cell membrane</keyword>
<dbReference type="EMBL" id="JBDZDV010000008">
    <property type="protein sequence ID" value="MET3112045.1"/>
    <property type="molecule type" value="Genomic_DNA"/>
</dbReference>
<feature type="transmembrane region" description="Helical" evidence="6">
    <location>
        <begin position="210"/>
        <end position="230"/>
    </location>
</feature>